<keyword evidence="9" id="KW-0274">FAD</keyword>
<evidence type="ECO:0000259" key="12">
    <source>
        <dbReference type="Pfam" id="PF06574"/>
    </source>
</evidence>
<evidence type="ECO:0000256" key="7">
    <source>
        <dbReference type="ARBA" id="ARBA00022695"/>
    </source>
</evidence>
<dbReference type="CDD" id="cd02064">
    <property type="entry name" value="FAD_synthetase_N"/>
    <property type="match status" value="1"/>
</dbReference>
<keyword evidence="8" id="KW-0547">Nucleotide-binding</keyword>
<evidence type="ECO:0000256" key="9">
    <source>
        <dbReference type="ARBA" id="ARBA00022827"/>
    </source>
</evidence>
<dbReference type="InterPro" id="IPR014729">
    <property type="entry name" value="Rossmann-like_a/b/a_fold"/>
</dbReference>
<accession>A0ABS2R0R9</accession>
<keyword evidence="14" id="KW-1185">Reference proteome</keyword>
<evidence type="ECO:0000256" key="2">
    <source>
        <dbReference type="ARBA" id="ARBA00010214"/>
    </source>
</evidence>
<feature type="domain" description="FAD synthetase" evidence="12">
    <location>
        <begin position="11"/>
        <end position="155"/>
    </location>
</feature>
<dbReference type="PANTHER" id="PTHR22749:SF6">
    <property type="entry name" value="RIBOFLAVIN KINASE"/>
    <property type="match status" value="1"/>
</dbReference>
<evidence type="ECO:0000256" key="10">
    <source>
        <dbReference type="ARBA" id="ARBA00022840"/>
    </source>
</evidence>
<gene>
    <name evidence="13" type="ORF">JOC94_000192</name>
</gene>
<evidence type="ECO:0000256" key="3">
    <source>
        <dbReference type="ARBA" id="ARBA00012393"/>
    </source>
</evidence>
<keyword evidence="7 13" id="KW-0548">Nucleotidyltransferase</keyword>
<keyword evidence="4" id="KW-0285">Flavoprotein</keyword>
<dbReference type="EC" id="2.7.7.2" evidence="3"/>
<evidence type="ECO:0000256" key="5">
    <source>
        <dbReference type="ARBA" id="ARBA00022643"/>
    </source>
</evidence>
<dbReference type="Proteomes" id="UP000823485">
    <property type="component" value="Unassembled WGS sequence"/>
</dbReference>
<evidence type="ECO:0000256" key="8">
    <source>
        <dbReference type="ARBA" id="ARBA00022741"/>
    </source>
</evidence>
<dbReference type="InterPro" id="IPR023468">
    <property type="entry name" value="Riboflavin_kinase"/>
</dbReference>
<keyword evidence="5" id="KW-0288">FMN</keyword>
<reference evidence="13 14" key="1">
    <citation type="submission" date="2021-01" db="EMBL/GenBank/DDBJ databases">
        <title>Genomic Encyclopedia of Type Strains, Phase IV (KMG-IV): sequencing the most valuable type-strain genomes for metagenomic binning, comparative biology and taxonomic classification.</title>
        <authorList>
            <person name="Goeker M."/>
        </authorList>
    </citation>
    <scope>NUCLEOTIDE SEQUENCE [LARGE SCALE GENOMIC DNA]</scope>
    <source>
        <strain evidence="13 14">DSM 105453</strain>
    </source>
</reference>
<dbReference type="InterPro" id="IPR015864">
    <property type="entry name" value="FAD_synthase"/>
</dbReference>
<evidence type="ECO:0000313" key="13">
    <source>
        <dbReference type="EMBL" id="MBM7713226.1"/>
    </source>
</evidence>
<name>A0ABS2R0R9_9BACI</name>
<keyword evidence="13" id="KW-0418">Kinase</keyword>
<dbReference type="RefSeq" id="WP_205177946.1">
    <property type="nucleotide sequence ID" value="NZ_JAFBFH010000001.1"/>
</dbReference>
<proteinExistence type="inferred from homology"/>
<evidence type="ECO:0000256" key="6">
    <source>
        <dbReference type="ARBA" id="ARBA00022679"/>
    </source>
</evidence>
<comment type="catalytic activity">
    <reaction evidence="11">
        <text>FMN + ATP + H(+) = FAD + diphosphate</text>
        <dbReference type="Rhea" id="RHEA:17237"/>
        <dbReference type="ChEBI" id="CHEBI:15378"/>
        <dbReference type="ChEBI" id="CHEBI:30616"/>
        <dbReference type="ChEBI" id="CHEBI:33019"/>
        <dbReference type="ChEBI" id="CHEBI:57692"/>
        <dbReference type="ChEBI" id="CHEBI:58210"/>
        <dbReference type="EC" id="2.7.7.2"/>
    </reaction>
</comment>
<keyword evidence="10" id="KW-0067">ATP-binding</keyword>
<organism evidence="13 14">
    <name type="scientific">Siminovitchia thermophila</name>
    <dbReference type="NCBI Taxonomy" id="1245522"/>
    <lineage>
        <taxon>Bacteria</taxon>
        <taxon>Bacillati</taxon>
        <taxon>Bacillota</taxon>
        <taxon>Bacilli</taxon>
        <taxon>Bacillales</taxon>
        <taxon>Bacillaceae</taxon>
        <taxon>Siminovitchia</taxon>
    </lineage>
</organism>
<evidence type="ECO:0000256" key="11">
    <source>
        <dbReference type="ARBA" id="ARBA00049494"/>
    </source>
</evidence>
<evidence type="ECO:0000313" key="14">
    <source>
        <dbReference type="Proteomes" id="UP000823485"/>
    </source>
</evidence>
<dbReference type="Gene3D" id="3.40.50.620">
    <property type="entry name" value="HUPs"/>
    <property type="match status" value="1"/>
</dbReference>
<evidence type="ECO:0000256" key="4">
    <source>
        <dbReference type="ARBA" id="ARBA00022630"/>
    </source>
</evidence>
<dbReference type="PANTHER" id="PTHR22749">
    <property type="entry name" value="RIBOFLAVIN KINASE/FMN ADENYLYLTRANSFERASE"/>
    <property type="match status" value="1"/>
</dbReference>
<keyword evidence="6" id="KW-0808">Transferase</keyword>
<dbReference type="Pfam" id="PF06574">
    <property type="entry name" value="FAD_syn"/>
    <property type="match status" value="1"/>
</dbReference>
<evidence type="ECO:0000256" key="1">
    <source>
        <dbReference type="ARBA" id="ARBA00004726"/>
    </source>
</evidence>
<dbReference type="SUPFAM" id="SSF52374">
    <property type="entry name" value="Nucleotidylyl transferase"/>
    <property type="match status" value="1"/>
</dbReference>
<protein>
    <recommendedName>
        <fullName evidence="3">FAD synthase</fullName>
        <ecNumber evidence="3">2.7.7.2</ecNumber>
    </recommendedName>
</protein>
<dbReference type="GO" id="GO:0016301">
    <property type="term" value="F:kinase activity"/>
    <property type="evidence" value="ECO:0007669"/>
    <property type="project" value="UniProtKB-KW"/>
</dbReference>
<comment type="pathway">
    <text evidence="1">Cofactor biosynthesis; FAD biosynthesis; FAD from FMN: step 1/1.</text>
</comment>
<sequence>MKLFQAESLTLSRSVVAIGAFDGVHRGHQSVIREMVRKGNLEGVPTVVYTFSPPPRVYFQGARTLTSPEQKLTLLERLGVTHTILAKFDEEYVKRTALEFVEELSRINPKCMIVGDDFRFGNNRAGDVSLLKSYFNVQSINPICCARGERISSTRIRELIVKGKQEQVLPLLGWM</sequence>
<dbReference type="GO" id="GO:0016779">
    <property type="term" value="F:nucleotidyltransferase activity"/>
    <property type="evidence" value="ECO:0007669"/>
    <property type="project" value="UniProtKB-KW"/>
</dbReference>
<comment type="similarity">
    <text evidence="2">Belongs to the RibF family.</text>
</comment>
<dbReference type="EMBL" id="JAFBFH010000001">
    <property type="protein sequence ID" value="MBM7713226.1"/>
    <property type="molecule type" value="Genomic_DNA"/>
</dbReference>
<comment type="caution">
    <text evidence="13">The sequence shown here is derived from an EMBL/GenBank/DDBJ whole genome shotgun (WGS) entry which is preliminary data.</text>
</comment>